<reference evidence="1 2" key="1">
    <citation type="submission" date="2010-09" db="EMBL/GenBank/DDBJ databases">
        <title>The Genome Sequence of Synechococcus phage S-RIP1 isolate R2_2007.</title>
        <authorList>
            <consortium name="The Broad Institute Genome Sequencing Platform"/>
            <person name="Henn M.R."/>
            <person name="Marston M."/>
            <person name="Levin J."/>
            <person name="Malboeuf C."/>
            <person name="Casali M."/>
            <person name="Russ C."/>
            <person name="Lennon N."/>
            <person name="Chapman S.B."/>
            <person name="Erlich R."/>
            <person name="Young S.K."/>
            <person name="Yandava C."/>
            <person name="Zeng Q."/>
            <person name="Fitzgerald M.F."/>
            <person name="Alvarado L."/>
            <person name="Anderson S."/>
            <person name="Berlin A."/>
            <person name="Chen Z."/>
            <person name="Freedman E."/>
            <person name="Gellesch M."/>
            <person name="Goldberg J."/>
            <person name="Green L."/>
            <person name="Griggs A."/>
            <person name="Gujja S."/>
            <person name="Heilman E.R."/>
            <person name="Heiman D."/>
            <person name="Hollinger A."/>
            <person name="Howarth C."/>
            <person name="Larson L."/>
            <person name="Mehta T."/>
            <person name="Neiman D."/>
            <person name="Pearson M."/>
            <person name="Roberts A."/>
            <person name="Ryan E."/>
            <person name="Saif S."/>
            <person name="Shea T."/>
            <person name="Shenoy N."/>
            <person name="Sisk P."/>
            <person name="Stolte C."/>
            <person name="Sykes S."/>
            <person name="White J."/>
            <person name="Haas B."/>
            <person name="Nusbaum C."/>
            <person name="Birren B."/>
        </authorList>
    </citation>
    <scope>NUCLEOTIDE SEQUENCE [LARGE SCALE GENOMIC DNA]</scope>
</reference>
<dbReference type="Proteomes" id="UP000202401">
    <property type="component" value="Segment"/>
</dbReference>
<name>M4NJW6_9CAUD</name>
<organism evidence="1 2">
    <name type="scientific">Synechococcus phage S-RIP1</name>
    <dbReference type="NCBI Taxonomy" id="754041"/>
    <lineage>
        <taxon>Viruses</taxon>
        <taxon>Duplodnaviria</taxon>
        <taxon>Heunggongvirae</taxon>
        <taxon>Uroviricota</taxon>
        <taxon>Caudoviricetes</taxon>
        <taxon>Autographivirales</taxon>
        <taxon>Kajamvirus</taxon>
        <taxon>Kajamvirus SRIP1</taxon>
    </lineage>
</organism>
<proteinExistence type="predicted"/>
<dbReference type="RefSeq" id="YP_007676471.1">
    <property type="nucleotide sequence ID" value="NC_020867.1"/>
</dbReference>
<dbReference type="KEGG" id="vg:15013108"/>
<evidence type="ECO:0000313" key="1">
    <source>
        <dbReference type="EMBL" id="AGG91278.1"/>
    </source>
</evidence>
<gene>
    <name evidence="1" type="ORF">SWVG_00039</name>
</gene>
<dbReference type="OrthoDB" id="27138at10239"/>
<accession>M4NJW6</accession>
<dbReference type="EMBL" id="HQ317388">
    <property type="protein sequence ID" value="AGG91278.1"/>
    <property type="molecule type" value="Genomic_DNA"/>
</dbReference>
<sequence length="67" mass="7637">MTYGTPEFYKEQFMDFVGDAQADHPEHGEALIQGFLLALDDWMQYHTTQAAHYGSLQERVRSTLGVS</sequence>
<keyword evidence="2" id="KW-1185">Reference proteome</keyword>
<evidence type="ECO:0000313" key="2">
    <source>
        <dbReference type="Proteomes" id="UP000202401"/>
    </source>
</evidence>
<dbReference type="GeneID" id="15013108"/>
<protein>
    <submittedName>
        <fullName evidence="1">Uncharacterized protein</fullName>
    </submittedName>
</protein>